<organism evidence="3 4">
    <name type="scientific">Methylobacterium bullatum</name>
    <dbReference type="NCBI Taxonomy" id="570505"/>
    <lineage>
        <taxon>Bacteria</taxon>
        <taxon>Pseudomonadati</taxon>
        <taxon>Pseudomonadota</taxon>
        <taxon>Alphaproteobacteria</taxon>
        <taxon>Hyphomicrobiales</taxon>
        <taxon>Methylobacteriaceae</taxon>
        <taxon>Methylobacterium</taxon>
    </lineage>
</organism>
<keyword evidence="4" id="KW-1185">Reference proteome</keyword>
<evidence type="ECO:0000259" key="2">
    <source>
        <dbReference type="Pfam" id="PF00582"/>
    </source>
</evidence>
<feature type="domain" description="UspA" evidence="2">
    <location>
        <begin position="219"/>
        <end position="270"/>
    </location>
</feature>
<dbReference type="CDD" id="cd00293">
    <property type="entry name" value="USP-like"/>
    <property type="match status" value="1"/>
</dbReference>
<feature type="domain" description="UspA" evidence="2">
    <location>
        <begin position="3"/>
        <end position="144"/>
    </location>
</feature>
<comment type="similarity">
    <text evidence="1">Belongs to the universal stress protein A family.</text>
</comment>
<dbReference type="Pfam" id="PF00582">
    <property type="entry name" value="Usp"/>
    <property type="match status" value="2"/>
</dbReference>
<dbReference type="SUPFAM" id="SSF52402">
    <property type="entry name" value="Adenine nucleotide alpha hydrolases-like"/>
    <property type="match status" value="2"/>
</dbReference>
<dbReference type="PANTHER" id="PTHR46268">
    <property type="entry name" value="STRESS RESPONSE PROTEIN NHAX"/>
    <property type="match status" value="1"/>
</dbReference>
<dbReference type="RefSeq" id="WP_147830629.1">
    <property type="nucleotide sequence ID" value="NZ_BPQF01000003.1"/>
</dbReference>
<dbReference type="AlphaFoldDB" id="A0AAV4Z1V6"/>
<dbReference type="InterPro" id="IPR006016">
    <property type="entry name" value="UspA"/>
</dbReference>
<evidence type="ECO:0000313" key="3">
    <source>
        <dbReference type="EMBL" id="GJD38074.1"/>
    </source>
</evidence>
<reference evidence="3" key="2">
    <citation type="submission" date="2021-08" db="EMBL/GenBank/DDBJ databases">
        <authorList>
            <person name="Tani A."/>
            <person name="Ola A."/>
            <person name="Ogura Y."/>
            <person name="Katsura K."/>
            <person name="Hayashi T."/>
        </authorList>
    </citation>
    <scope>NUCLEOTIDE SEQUENCE</scope>
    <source>
        <strain evidence="3">DSM 21893</strain>
    </source>
</reference>
<evidence type="ECO:0000313" key="4">
    <source>
        <dbReference type="Proteomes" id="UP001055307"/>
    </source>
</evidence>
<reference evidence="3" key="1">
    <citation type="journal article" date="2016" name="Front. Microbiol.">
        <title>Genome Sequence of the Piezophilic, Mesophilic Sulfate-Reducing Bacterium Desulfovibrio indicus J2T.</title>
        <authorList>
            <person name="Cao J."/>
            <person name="Maignien L."/>
            <person name="Shao Z."/>
            <person name="Alain K."/>
            <person name="Jebbar M."/>
        </authorList>
    </citation>
    <scope>NUCLEOTIDE SEQUENCE</scope>
    <source>
        <strain evidence="3">DSM 21893</strain>
    </source>
</reference>
<accession>A0AAV4Z1V6</accession>
<gene>
    <name evidence="3" type="ORF">OICFNHDK_0514</name>
</gene>
<sequence>MSYASIIVAVDPGEQAAPRVTLAAHLARRLDARLIGVAAWGPDYPRGFGETSVPTGYGVEEIRQKALDELKSAEEAFRLAAEPAEQTEWRSELMETVTFLAEQSRAADIVVVGRQGTNDRPHLVAAVSPGNALMAVGKPVLVVPRGVERLSASRVVVAWKNTMQSRRAISDAMPFLKLAEAVQVVQVTDDGDRTELDDVVAYLGLHGVKAAGILKASNGGGTAETLLDATEGFGADLIVSGAFGYSRLREWFFGGVTRNLLDHSPICCLMSH</sequence>
<dbReference type="Proteomes" id="UP001055307">
    <property type="component" value="Unassembled WGS sequence"/>
</dbReference>
<dbReference type="Gene3D" id="3.40.50.12370">
    <property type="match status" value="1"/>
</dbReference>
<comment type="caution">
    <text evidence="3">The sequence shown here is derived from an EMBL/GenBank/DDBJ whole genome shotgun (WGS) entry which is preliminary data.</text>
</comment>
<protein>
    <recommendedName>
        <fullName evidence="2">UspA domain-containing protein</fullName>
    </recommendedName>
</protein>
<evidence type="ECO:0000256" key="1">
    <source>
        <dbReference type="ARBA" id="ARBA00008791"/>
    </source>
</evidence>
<dbReference type="PANTHER" id="PTHR46268:SF15">
    <property type="entry name" value="UNIVERSAL STRESS PROTEIN HP_0031"/>
    <property type="match status" value="1"/>
</dbReference>
<proteinExistence type="inferred from homology"/>
<name>A0AAV4Z1V6_9HYPH</name>
<dbReference type="EMBL" id="BPQF01000003">
    <property type="protein sequence ID" value="GJD38074.1"/>
    <property type="molecule type" value="Genomic_DNA"/>
</dbReference>